<keyword evidence="7" id="KW-1185">Reference proteome</keyword>
<dbReference type="SUPFAM" id="SSF46689">
    <property type="entry name" value="Homeodomain-like"/>
    <property type="match status" value="1"/>
</dbReference>
<evidence type="ECO:0000256" key="3">
    <source>
        <dbReference type="ARBA" id="ARBA00023163"/>
    </source>
</evidence>
<feature type="domain" description="HTH tetR-type" evidence="5">
    <location>
        <begin position="5"/>
        <end position="65"/>
    </location>
</feature>
<reference evidence="6 7" key="1">
    <citation type="submission" date="2019-08" db="EMBL/GenBank/DDBJ databases">
        <authorList>
            <person name="Dong K."/>
        </authorList>
    </citation>
    <scope>NUCLEOTIDE SEQUENCE [LARGE SCALE GENOMIC DNA]</scope>
    <source>
        <strain evidence="6 7">JCM14558</strain>
    </source>
</reference>
<evidence type="ECO:0000313" key="6">
    <source>
        <dbReference type="EMBL" id="TXK09581.1"/>
    </source>
</evidence>
<dbReference type="PANTHER" id="PTHR47506:SF1">
    <property type="entry name" value="HTH-TYPE TRANSCRIPTIONAL REGULATOR YJDC"/>
    <property type="match status" value="1"/>
</dbReference>
<dbReference type="PROSITE" id="PS50977">
    <property type="entry name" value="HTH_TETR_2"/>
    <property type="match status" value="1"/>
</dbReference>
<evidence type="ECO:0000313" key="7">
    <source>
        <dbReference type="Proteomes" id="UP000321034"/>
    </source>
</evidence>
<evidence type="ECO:0000259" key="5">
    <source>
        <dbReference type="PROSITE" id="PS50977"/>
    </source>
</evidence>
<dbReference type="GO" id="GO:0003677">
    <property type="term" value="F:DNA binding"/>
    <property type="evidence" value="ECO:0007669"/>
    <property type="project" value="UniProtKB-UniRule"/>
</dbReference>
<comment type="caution">
    <text evidence="6">The sequence shown here is derived from an EMBL/GenBank/DDBJ whole genome shotgun (WGS) entry which is preliminary data.</text>
</comment>
<evidence type="ECO:0000256" key="2">
    <source>
        <dbReference type="ARBA" id="ARBA00023125"/>
    </source>
</evidence>
<proteinExistence type="predicted"/>
<dbReference type="EMBL" id="VRSV01000002">
    <property type="protein sequence ID" value="TXK09581.1"/>
    <property type="molecule type" value="Genomic_DNA"/>
</dbReference>
<dbReference type="RefSeq" id="WP_246134149.1">
    <property type="nucleotide sequence ID" value="NZ_BAAANR010000001.1"/>
</dbReference>
<dbReference type="InterPro" id="IPR001647">
    <property type="entry name" value="HTH_TetR"/>
</dbReference>
<organism evidence="6 7">
    <name type="scientific">Microbacterium hatanonis</name>
    <dbReference type="NCBI Taxonomy" id="404366"/>
    <lineage>
        <taxon>Bacteria</taxon>
        <taxon>Bacillati</taxon>
        <taxon>Actinomycetota</taxon>
        <taxon>Actinomycetes</taxon>
        <taxon>Micrococcales</taxon>
        <taxon>Microbacteriaceae</taxon>
        <taxon>Microbacterium</taxon>
    </lineage>
</organism>
<dbReference type="InterPro" id="IPR009057">
    <property type="entry name" value="Homeodomain-like_sf"/>
</dbReference>
<feature type="DNA-binding region" description="H-T-H motif" evidence="4">
    <location>
        <begin position="28"/>
        <end position="47"/>
    </location>
</feature>
<dbReference type="Pfam" id="PF00440">
    <property type="entry name" value="TetR_N"/>
    <property type="match status" value="1"/>
</dbReference>
<sequence>MAPRTPEAARLLALAADYMLRHGISGVSLSRLAKDIGSNNRMLLYYFGSKDELFTAAIQTAYQRFPGLHGLMSALQDGDGGLEERIAYGWRTIRAEEHRAYVALLFESFSIAVREPADNKKQIAAVGSEWPAGLTALFVMHGREPVAARRQATQLLALWRGLQFMLLEGTDVAELDDAHDRAVTAMFGGGARSAVSGV</sequence>
<name>A0A5C8HX55_9MICO</name>
<keyword evidence="2 4" id="KW-0238">DNA-binding</keyword>
<dbReference type="PANTHER" id="PTHR47506">
    <property type="entry name" value="TRANSCRIPTIONAL REGULATORY PROTEIN"/>
    <property type="match status" value="1"/>
</dbReference>
<protein>
    <submittedName>
        <fullName evidence="6">TetR/AcrR family transcriptional regulator</fullName>
    </submittedName>
</protein>
<dbReference type="Gene3D" id="1.10.357.10">
    <property type="entry name" value="Tetracycline Repressor, domain 2"/>
    <property type="match status" value="1"/>
</dbReference>
<evidence type="ECO:0000256" key="1">
    <source>
        <dbReference type="ARBA" id="ARBA00023015"/>
    </source>
</evidence>
<keyword evidence="3" id="KW-0804">Transcription</keyword>
<gene>
    <name evidence="6" type="ORF">FVP77_11735</name>
</gene>
<dbReference type="AlphaFoldDB" id="A0A5C8HX55"/>
<dbReference type="Proteomes" id="UP000321034">
    <property type="component" value="Unassembled WGS sequence"/>
</dbReference>
<evidence type="ECO:0000256" key="4">
    <source>
        <dbReference type="PROSITE-ProRule" id="PRU00335"/>
    </source>
</evidence>
<accession>A0A5C8HX55</accession>
<keyword evidence="1" id="KW-0805">Transcription regulation</keyword>